<dbReference type="AlphaFoldDB" id="A0A2N1PLC3"/>
<name>A0A2N1PLC3_9BACT</name>
<reference evidence="7 8" key="1">
    <citation type="journal article" date="2017" name="ISME J.">
        <title>Potential for microbial H2 and metal transformations associated with novel bacteria and archaea in deep terrestrial subsurface sediments.</title>
        <authorList>
            <person name="Hernsdorf A.W."/>
            <person name="Amano Y."/>
            <person name="Miyakawa K."/>
            <person name="Ise K."/>
            <person name="Suzuki Y."/>
            <person name="Anantharaman K."/>
            <person name="Probst A."/>
            <person name="Burstein D."/>
            <person name="Thomas B.C."/>
            <person name="Banfield J.F."/>
        </authorList>
    </citation>
    <scope>NUCLEOTIDE SEQUENCE [LARGE SCALE GENOMIC DNA]</scope>
    <source>
        <strain evidence="7">HGW-Wallbacteria-1</strain>
    </source>
</reference>
<organism evidence="7 8">
    <name type="scientific">Candidatus Wallbacteria bacterium HGW-Wallbacteria-1</name>
    <dbReference type="NCBI Taxonomy" id="2013854"/>
    <lineage>
        <taxon>Bacteria</taxon>
        <taxon>Candidatus Walliibacteriota</taxon>
    </lineage>
</organism>
<proteinExistence type="predicted"/>
<evidence type="ECO:0000256" key="5">
    <source>
        <dbReference type="SAM" id="MobiDB-lite"/>
    </source>
</evidence>
<dbReference type="Gene3D" id="3.30.1150.10">
    <property type="match status" value="1"/>
</dbReference>
<keyword evidence="4" id="KW-0472">Membrane</keyword>
<dbReference type="Proteomes" id="UP000233256">
    <property type="component" value="Unassembled WGS sequence"/>
</dbReference>
<evidence type="ECO:0000256" key="1">
    <source>
        <dbReference type="ARBA" id="ARBA00004167"/>
    </source>
</evidence>
<comment type="subcellular location">
    <subcellularLocation>
        <location evidence="1">Membrane</location>
        <topology evidence="1">Single-pass membrane protein</topology>
    </subcellularLocation>
</comment>
<evidence type="ECO:0000256" key="2">
    <source>
        <dbReference type="ARBA" id="ARBA00022692"/>
    </source>
</evidence>
<feature type="domain" description="TonB C-terminal" evidence="6">
    <location>
        <begin position="26"/>
        <end position="119"/>
    </location>
</feature>
<dbReference type="InterPro" id="IPR037682">
    <property type="entry name" value="TonB_C"/>
</dbReference>
<evidence type="ECO:0000256" key="4">
    <source>
        <dbReference type="ARBA" id="ARBA00023136"/>
    </source>
</evidence>
<sequence length="119" mass="12962">MPHVNSGSRGFKANSGVSSKSGPDEAFIAIILCRIRKSTFFPDAARKRKGCGLVIVRFSVDGFGRACEVAVQKSSGVRCLDQAARTIIRRASPFGRPPANFSSRHPVLSVPLNFRMVKR</sequence>
<dbReference type="GO" id="GO:0016020">
    <property type="term" value="C:membrane"/>
    <property type="evidence" value="ECO:0007669"/>
    <property type="project" value="UniProtKB-SubCell"/>
</dbReference>
<evidence type="ECO:0000259" key="6">
    <source>
        <dbReference type="PROSITE" id="PS52015"/>
    </source>
</evidence>
<dbReference type="NCBIfam" id="TIGR01352">
    <property type="entry name" value="tonB_Cterm"/>
    <property type="match status" value="1"/>
</dbReference>
<dbReference type="InterPro" id="IPR006260">
    <property type="entry name" value="TonB/TolA_C"/>
</dbReference>
<evidence type="ECO:0000256" key="3">
    <source>
        <dbReference type="ARBA" id="ARBA00022989"/>
    </source>
</evidence>
<dbReference type="GO" id="GO:0055085">
    <property type="term" value="P:transmembrane transport"/>
    <property type="evidence" value="ECO:0007669"/>
    <property type="project" value="InterPro"/>
</dbReference>
<comment type="caution">
    <text evidence="7">The sequence shown here is derived from an EMBL/GenBank/DDBJ whole genome shotgun (WGS) entry which is preliminary data.</text>
</comment>
<keyword evidence="3" id="KW-1133">Transmembrane helix</keyword>
<dbReference type="EMBL" id="PGXC01000024">
    <property type="protein sequence ID" value="PKK89134.1"/>
    <property type="molecule type" value="Genomic_DNA"/>
</dbReference>
<protein>
    <recommendedName>
        <fullName evidence="6">TonB C-terminal domain-containing protein</fullName>
    </recommendedName>
</protein>
<keyword evidence="2" id="KW-0812">Transmembrane</keyword>
<dbReference type="PROSITE" id="PS52015">
    <property type="entry name" value="TONB_CTD"/>
    <property type="match status" value="1"/>
</dbReference>
<evidence type="ECO:0000313" key="8">
    <source>
        <dbReference type="Proteomes" id="UP000233256"/>
    </source>
</evidence>
<dbReference type="SUPFAM" id="SSF74653">
    <property type="entry name" value="TolA/TonB C-terminal domain"/>
    <property type="match status" value="1"/>
</dbReference>
<evidence type="ECO:0000313" key="7">
    <source>
        <dbReference type="EMBL" id="PKK89134.1"/>
    </source>
</evidence>
<feature type="region of interest" description="Disordered" evidence="5">
    <location>
        <begin position="1"/>
        <end position="20"/>
    </location>
</feature>
<accession>A0A2N1PLC3</accession>
<gene>
    <name evidence="7" type="ORF">CVV64_15620</name>
</gene>
<dbReference type="Pfam" id="PF03544">
    <property type="entry name" value="TonB_C"/>
    <property type="match status" value="1"/>
</dbReference>